<dbReference type="GO" id="GO:0003755">
    <property type="term" value="F:peptidyl-prolyl cis-trans isomerase activity"/>
    <property type="evidence" value="ECO:0007669"/>
    <property type="project" value="UniProtKB-KW"/>
</dbReference>
<dbReference type="InterPro" id="IPR001179">
    <property type="entry name" value="PPIase_FKBP_dom"/>
</dbReference>
<dbReference type="Gene3D" id="1.25.40.10">
    <property type="entry name" value="Tetratricopeptide repeat domain"/>
    <property type="match status" value="1"/>
</dbReference>
<dbReference type="SUPFAM" id="SSF48452">
    <property type="entry name" value="TPR-like"/>
    <property type="match status" value="1"/>
</dbReference>
<dbReference type="PROSITE" id="PS50059">
    <property type="entry name" value="FKBP_PPIASE"/>
    <property type="match status" value="1"/>
</dbReference>
<sequence length="608" mass="70151">MSKFFKAILIPLDSKVEVSEVLLPTENPIQEAQKILKIDGIYQDWINKNDCSTFQYSILKGDYNTQPEQHNNRFLDIIKKKYKKPVGDVLLIRGEKSEMHQEYCDFTLEEFKRFQSFITRTDFKFYDFKSSANHQQNDLVGLILKQSNFRFNTQQWIYKKLPLALLNEYLLPGKFEYQTTRYTSVGPFSVHYTYVQLDGKSVEFNSTIHSTIKKAEAELCHKFLCYIQTYQEHLLFGTEILDTSVYQKEYEQSLLQYQSTAQSPVTPITTTTTPISNVQTIQSSPPRPEPKKIQEIFGGKYNITDQCEVAVLANNKITKIILERKSNNNNNNNNNNTGSSDYGCFTSIVSFKFALHLGDGFIIEEKTCSKVTMDETDIINGLKLIISGMEVGDKVFANIPSEFAYGANGLAPLVPPNVDIYAYIEMLEIQPKSRPSNIELSKPIQEKINRLESTKASGREQFQNGKVFQAMKIYKNSIPYMQKLYIEKSTEEEWEKFNELSCSILVSIAICYSKIPDKWKRVIKFCGMAKDYSDSNPKVFFYLSKAYENLNEFQLAIDNLKLAYKTSVNVKSDIYNLSTYTKDLTRLQNSLKSQNNSESEMYKKMFSQ</sequence>
<dbReference type="AlphaFoldDB" id="A0A152A2X7"/>
<evidence type="ECO:0000256" key="1">
    <source>
        <dbReference type="ARBA" id="ARBA00022737"/>
    </source>
</evidence>
<comment type="catalytic activity">
    <reaction evidence="3">
        <text>[protein]-peptidylproline (omega=180) = [protein]-peptidylproline (omega=0)</text>
        <dbReference type="Rhea" id="RHEA:16237"/>
        <dbReference type="Rhea" id="RHEA-COMP:10747"/>
        <dbReference type="Rhea" id="RHEA-COMP:10748"/>
        <dbReference type="ChEBI" id="CHEBI:83833"/>
        <dbReference type="ChEBI" id="CHEBI:83834"/>
        <dbReference type="EC" id="5.2.1.8"/>
    </reaction>
</comment>
<feature type="domain" description="PPIase FKBP-type" evidence="4">
    <location>
        <begin position="346"/>
        <end position="430"/>
    </location>
</feature>
<dbReference type="InterPro" id="IPR011990">
    <property type="entry name" value="TPR-like_helical_dom_sf"/>
</dbReference>
<dbReference type="EMBL" id="LODT01000013">
    <property type="protein sequence ID" value="KYR00455.1"/>
    <property type="molecule type" value="Genomic_DNA"/>
</dbReference>
<keyword evidence="6" id="KW-1185">Reference proteome</keyword>
<evidence type="ECO:0000256" key="3">
    <source>
        <dbReference type="PROSITE-ProRule" id="PRU00277"/>
    </source>
</evidence>
<dbReference type="EC" id="5.2.1.8" evidence="3"/>
<keyword evidence="2" id="KW-0802">TPR repeat</keyword>
<dbReference type="InterPro" id="IPR046357">
    <property type="entry name" value="PPIase_dom_sf"/>
</dbReference>
<dbReference type="Proteomes" id="UP000076078">
    <property type="component" value="Unassembled WGS sequence"/>
</dbReference>
<dbReference type="PANTHER" id="PTHR46512">
    <property type="entry name" value="PEPTIDYLPROLYL ISOMERASE"/>
    <property type="match status" value="1"/>
</dbReference>
<dbReference type="Pfam" id="PF00254">
    <property type="entry name" value="FKBP_C"/>
    <property type="match status" value="1"/>
</dbReference>
<comment type="caution">
    <text evidence="5">The sequence shown here is derived from an EMBL/GenBank/DDBJ whole genome shotgun (WGS) entry which is preliminary data.</text>
</comment>
<dbReference type="PANTHER" id="PTHR46512:SF6">
    <property type="entry name" value="PEPTIDYLPROLYL ISOMERASE"/>
    <property type="match status" value="1"/>
</dbReference>
<accession>A0A152A2X7</accession>
<dbReference type="STRING" id="361077.A0A152A2X7"/>
<evidence type="ECO:0000313" key="5">
    <source>
        <dbReference type="EMBL" id="KYR00455.1"/>
    </source>
</evidence>
<dbReference type="Gene3D" id="3.10.50.40">
    <property type="match status" value="1"/>
</dbReference>
<proteinExistence type="predicted"/>
<protein>
    <recommendedName>
        <fullName evidence="3">peptidylprolyl isomerase</fullName>
        <ecNumber evidence="3">5.2.1.8</ecNumber>
    </recommendedName>
</protein>
<evidence type="ECO:0000259" key="4">
    <source>
        <dbReference type="PROSITE" id="PS50059"/>
    </source>
</evidence>
<dbReference type="SUPFAM" id="SSF54534">
    <property type="entry name" value="FKBP-like"/>
    <property type="match status" value="1"/>
</dbReference>
<reference evidence="5 6" key="1">
    <citation type="submission" date="2015-12" db="EMBL/GenBank/DDBJ databases">
        <title>Dictyostelia acquired genes for synthesis and detection of signals that induce cell-type specialization by lateral gene transfer from prokaryotes.</title>
        <authorList>
            <person name="Gloeckner G."/>
            <person name="Schaap P."/>
        </authorList>
    </citation>
    <scope>NUCLEOTIDE SEQUENCE [LARGE SCALE GENOMIC DNA]</scope>
    <source>
        <strain evidence="5 6">TK</strain>
    </source>
</reference>
<gene>
    <name evidence="5" type="ORF">DLAC_02451</name>
</gene>
<dbReference type="OrthoDB" id="8116123at2759"/>
<evidence type="ECO:0000256" key="2">
    <source>
        <dbReference type="ARBA" id="ARBA00022803"/>
    </source>
</evidence>
<keyword evidence="3" id="KW-0413">Isomerase</keyword>
<keyword evidence="3" id="KW-0697">Rotamase</keyword>
<dbReference type="InterPro" id="IPR050754">
    <property type="entry name" value="FKBP4/5/8-like"/>
</dbReference>
<evidence type="ECO:0000313" key="6">
    <source>
        <dbReference type="Proteomes" id="UP000076078"/>
    </source>
</evidence>
<dbReference type="InParanoid" id="A0A152A2X7"/>
<name>A0A152A2X7_TIELA</name>
<keyword evidence="1" id="KW-0677">Repeat</keyword>
<organism evidence="5 6">
    <name type="scientific">Tieghemostelium lacteum</name>
    <name type="common">Slime mold</name>
    <name type="synonym">Dictyostelium lacteum</name>
    <dbReference type="NCBI Taxonomy" id="361077"/>
    <lineage>
        <taxon>Eukaryota</taxon>
        <taxon>Amoebozoa</taxon>
        <taxon>Evosea</taxon>
        <taxon>Eumycetozoa</taxon>
        <taxon>Dictyostelia</taxon>
        <taxon>Dictyosteliales</taxon>
        <taxon>Raperosteliaceae</taxon>
        <taxon>Tieghemostelium</taxon>
    </lineage>
</organism>